<protein>
    <submittedName>
        <fullName evidence="2">Uncharacterized protein</fullName>
    </submittedName>
</protein>
<proteinExistence type="predicted"/>
<reference evidence="2 3" key="1">
    <citation type="journal article" date="2024" name="Commun. Biol.">
        <title>Comparative genomic analysis of thermophilic fungi reveals convergent evolutionary adaptations and gene losses.</title>
        <authorList>
            <person name="Steindorff A.S."/>
            <person name="Aguilar-Pontes M.V."/>
            <person name="Robinson A.J."/>
            <person name="Andreopoulos B."/>
            <person name="LaButti K."/>
            <person name="Kuo A."/>
            <person name="Mondo S."/>
            <person name="Riley R."/>
            <person name="Otillar R."/>
            <person name="Haridas S."/>
            <person name="Lipzen A."/>
            <person name="Grimwood J."/>
            <person name="Schmutz J."/>
            <person name="Clum A."/>
            <person name="Reid I.D."/>
            <person name="Moisan M.C."/>
            <person name="Butler G."/>
            <person name="Nguyen T.T.M."/>
            <person name="Dewar K."/>
            <person name="Conant G."/>
            <person name="Drula E."/>
            <person name="Henrissat B."/>
            <person name="Hansel C."/>
            <person name="Singer S."/>
            <person name="Hutchinson M.I."/>
            <person name="de Vries R.P."/>
            <person name="Natvig D.O."/>
            <person name="Powell A.J."/>
            <person name="Tsang A."/>
            <person name="Grigoriev I.V."/>
        </authorList>
    </citation>
    <scope>NUCLEOTIDE SEQUENCE [LARGE SCALE GENOMIC DNA]</scope>
    <source>
        <strain evidence="2 3">CBS 494.80</strain>
    </source>
</reference>
<sequence>MKATTVSGVLAVLLIPITAILVERAGCNADNCARAATGLAGGKQSARLAACSSFQQCTVYPATVTITATATSNPVPLTQTATVLTLTQVTTASVTVTVSPAQKRDSVEFAGIIVPQVQNHGRAVDSPSATTICPSSVPATASACSGSVRFASACSCASITKSYVTLTIPSTTTTVASVAEPGTVTIPVTASTTTTTTVTSIFTSAPASRDPFFLQAWFPSGSEPASAQYRYRFISTDNGIGQWSMRDQQDIPKWIQFIINNAGELVNAGSTGIGSDFVAVAVSTSSVHAIIVWITRAAYQAAGVSFPFTTCTVVPSILSYGATAVLCNAAGKTVPAICDPDQWISMGGAYARADAFVVFFTPGATHAGCYPFELVQGF</sequence>
<feature type="chain" id="PRO_5046617743" evidence="1">
    <location>
        <begin position="20"/>
        <end position="378"/>
    </location>
</feature>
<name>A0ABR4CS88_9HELO</name>
<evidence type="ECO:0000313" key="2">
    <source>
        <dbReference type="EMBL" id="KAL2072825.1"/>
    </source>
</evidence>
<feature type="signal peptide" evidence="1">
    <location>
        <begin position="1"/>
        <end position="19"/>
    </location>
</feature>
<comment type="caution">
    <text evidence="2">The sequence shown here is derived from an EMBL/GenBank/DDBJ whole genome shotgun (WGS) entry which is preliminary data.</text>
</comment>
<evidence type="ECO:0000256" key="1">
    <source>
        <dbReference type="SAM" id="SignalP"/>
    </source>
</evidence>
<organism evidence="2 3">
    <name type="scientific">Oculimacula yallundae</name>
    <dbReference type="NCBI Taxonomy" id="86028"/>
    <lineage>
        <taxon>Eukaryota</taxon>
        <taxon>Fungi</taxon>
        <taxon>Dikarya</taxon>
        <taxon>Ascomycota</taxon>
        <taxon>Pezizomycotina</taxon>
        <taxon>Leotiomycetes</taxon>
        <taxon>Helotiales</taxon>
        <taxon>Ploettnerulaceae</taxon>
        <taxon>Oculimacula</taxon>
    </lineage>
</organism>
<dbReference type="Proteomes" id="UP001595075">
    <property type="component" value="Unassembled WGS sequence"/>
</dbReference>
<keyword evidence="1" id="KW-0732">Signal</keyword>
<accession>A0ABR4CS88</accession>
<evidence type="ECO:0000313" key="3">
    <source>
        <dbReference type="Proteomes" id="UP001595075"/>
    </source>
</evidence>
<gene>
    <name evidence="2" type="ORF">VTL71DRAFT_12168</name>
</gene>
<keyword evidence="3" id="KW-1185">Reference proteome</keyword>
<dbReference type="EMBL" id="JAZHXI010000004">
    <property type="protein sequence ID" value="KAL2072825.1"/>
    <property type="molecule type" value="Genomic_DNA"/>
</dbReference>